<dbReference type="GO" id="GO:0000166">
    <property type="term" value="F:nucleotide binding"/>
    <property type="evidence" value="ECO:0007669"/>
    <property type="project" value="InterPro"/>
</dbReference>
<keyword evidence="6" id="KW-1185">Reference proteome</keyword>
<dbReference type="InterPro" id="IPR050984">
    <property type="entry name" value="Gfo/Idh/MocA_domain"/>
</dbReference>
<feature type="domain" description="Gfo/Idh/MocA-like oxidoreductase N-terminal" evidence="3">
    <location>
        <begin position="4"/>
        <end position="126"/>
    </location>
</feature>
<dbReference type="STRING" id="78346.BRUM_1575"/>
<dbReference type="GO" id="GO:0047115">
    <property type="term" value="F:trans-1,2-dihydrobenzene-1,2-diol dehydrogenase activity"/>
    <property type="evidence" value="ECO:0007669"/>
    <property type="project" value="UniProtKB-EC"/>
</dbReference>
<dbReference type="EMBL" id="JGZL01000004">
    <property type="protein sequence ID" value="KFI90230.1"/>
    <property type="molecule type" value="Genomic_DNA"/>
</dbReference>
<dbReference type="EC" id="1.1.1.179" evidence="5"/>
<dbReference type="eggNOG" id="COG0673">
    <property type="taxonomic scope" value="Bacteria"/>
</dbReference>
<accession>A0A087D3Y0</accession>
<dbReference type="Pfam" id="PF01408">
    <property type="entry name" value="GFO_IDH_MocA"/>
    <property type="match status" value="1"/>
</dbReference>
<comment type="caution">
    <text evidence="5">The sequence shown here is derived from an EMBL/GenBank/DDBJ whole genome shotgun (WGS) entry which is preliminary data.</text>
</comment>
<proteinExistence type="inferred from homology"/>
<evidence type="ECO:0000313" key="6">
    <source>
        <dbReference type="Proteomes" id="UP000029078"/>
    </source>
</evidence>
<dbReference type="InterPro" id="IPR036291">
    <property type="entry name" value="NAD(P)-bd_dom_sf"/>
</dbReference>
<evidence type="ECO:0000256" key="1">
    <source>
        <dbReference type="ARBA" id="ARBA00010928"/>
    </source>
</evidence>
<dbReference type="SUPFAM" id="SSF51735">
    <property type="entry name" value="NAD(P)-binding Rossmann-fold domains"/>
    <property type="match status" value="1"/>
</dbReference>
<name>A0A087D3Y0_BIFRU</name>
<protein>
    <submittedName>
        <fullName evidence="5">NAD-dependent oxidoreductase</fullName>
        <ecNumber evidence="5">1.1.1.179</ecNumber>
        <ecNumber evidence="5">1.3.1.20</ecNumber>
    </submittedName>
</protein>
<dbReference type="InterPro" id="IPR055170">
    <property type="entry name" value="GFO_IDH_MocA-like_dom"/>
</dbReference>
<dbReference type="Gene3D" id="3.40.50.720">
    <property type="entry name" value="NAD(P)-binding Rossmann-like Domain"/>
    <property type="match status" value="1"/>
</dbReference>
<dbReference type="InterPro" id="IPR000683">
    <property type="entry name" value="Gfo/Idh/MocA-like_OxRdtase_N"/>
</dbReference>
<dbReference type="Pfam" id="PF22725">
    <property type="entry name" value="GFO_IDH_MocA_C3"/>
    <property type="match status" value="1"/>
</dbReference>
<dbReference type="EC" id="1.3.1.20" evidence="5"/>
<feature type="domain" description="GFO/IDH/MocA-like oxidoreductase" evidence="4">
    <location>
        <begin position="142"/>
        <end position="253"/>
    </location>
</feature>
<gene>
    <name evidence="5" type="ORF">BRUM_1575</name>
</gene>
<dbReference type="Gene3D" id="3.30.360.10">
    <property type="entry name" value="Dihydrodipicolinate Reductase, domain 2"/>
    <property type="match status" value="1"/>
</dbReference>
<evidence type="ECO:0000313" key="5">
    <source>
        <dbReference type="EMBL" id="KFI90230.1"/>
    </source>
</evidence>
<keyword evidence="2 5" id="KW-0560">Oxidoreductase</keyword>
<evidence type="ECO:0000259" key="4">
    <source>
        <dbReference type="Pfam" id="PF22725"/>
    </source>
</evidence>
<comment type="similarity">
    <text evidence="1">Belongs to the Gfo/Idh/MocA family.</text>
</comment>
<dbReference type="PANTHER" id="PTHR22604:SF105">
    <property type="entry name" value="TRANS-1,2-DIHYDROBENZENE-1,2-DIOL DEHYDROGENASE"/>
    <property type="match status" value="1"/>
</dbReference>
<dbReference type="RefSeq" id="WP_026646719.1">
    <property type="nucleotide sequence ID" value="NZ_JGZL01000004.1"/>
</dbReference>
<sequence>MAQINAAILGAGRIAQSMAKTLVAMAVDERYRDLVAPYAVAARDGERAAEFAAKYGFPVSYGSYEELAADPNVNLVYIATPHNFHAEQAVLCMRAGKGVLVEKAFGANAAQSQEMLDVSAQTGMLCTEAIWTRYMPSRAMIDDIIASGAIGEVQAIEANLCYPTTAKARITDPALAGGALLDVGVYPINFIDMIMHNAPIARIESSMQPFETGVDAHDSMTFYYENGVMATAQSSILCHSDRMGAVWGTKGYLTCQNINNVESIDVFDGTHTVTAHYDVPAQLTGYEYEVAAAAQAVLDGRTECAEMPHADTMRIMKLMDSLRADWELTYPFEA</sequence>
<evidence type="ECO:0000259" key="3">
    <source>
        <dbReference type="Pfam" id="PF01408"/>
    </source>
</evidence>
<dbReference type="GO" id="GO:0047837">
    <property type="term" value="F:D-xylose 1-dehydrogenase (NADP+) activity"/>
    <property type="evidence" value="ECO:0007669"/>
    <property type="project" value="UniProtKB-EC"/>
</dbReference>
<dbReference type="PANTHER" id="PTHR22604">
    <property type="entry name" value="OXIDOREDUCTASES"/>
    <property type="match status" value="1"/>
</dbReference>
<organism evidence="5 6">
    <name type="scientific">Bifidobacterium ruminantium</name>
    <dbReference type="NCBI Taxonomy" id="78346"/>
    <lineage>
        <taxon>Bacteria</taxon>
        <taxon>Bacillati</taxon>
        <taxon>Actinomycetota</taxon>
        <taxon>Actinomycetes</taxon>
        <taxon>Bifidobacteriales</taxon>
        <taxon>Bifidobacteriaceae</taxon>
        <taxon>Bifidobacterium</taxon>
    </lineage>
</organism>
<reference evidence="5 6" key="1">
    <citation type="submission" date="2014-03" db="EMBL/GenBank/DDBJ databases">
        <title>Genomics of Bifidobacteria.</title>
        <authorList>
            <person name="Ventura M."/>
            <person name="Milani C."/>
            <person name="Lugli G.A."/>
        </authorList>
    </citation>
    <scope>NUCLEOTIDE SEQUENCE [LARGE SCALE GENOMIC DNA]</scope>
    <source>
        <strain evidence="5 6">LMG 21811</strain>
    </source>
</reference>
<dbReference type="AlphaFoldDB" id="A0A087D3Y0"/>
<dbReference type="Proteomes" id="UP000029078">
    <property type="component" value="Unassembled WGS sequence"/>
</dbReference>
<evidence type="ECO:0000256" key="2">
    <source>
        <dbReference type="ARBA" id="ARBA00023002"/>
    </source>
</evidence>
<dbReference type="SUPFAM" id="SSF55347">
    <property type="entry name" value="Glyceraldehyde-3-phosphate dehydrogenase-like, C-terminal domain"/>
    <property type="match status" value="1"/>
</dbReference>